<keyword evidence="8" id="KW-0915">Sodium</keyword>
<evidence type="ECO:0000256" key="9">
    <source>
        <dbReference type="PIRSR" id="PIRSR600175-2"/>
    </source>
</evidence>
<evidence type="ECO:0000313" key="12">
    <source>
        <dbReference type="Proteomes" id="UP001153321"/>
    </source>
</evidence>
<feature type="binding site" evidence="8">
    <location>
        <position position="372"/>
    </location>
    <ligand>
        <name>Na(+)</name>
        <dbReference type="ChEBI" id="CHEBI:29101"/>
        <label>1</label>
    </ligand>
</feature>
<dbReference type="AlphaFoldDB" id="A0A9P0N1Y2"/>
<keyword evidence="6 10" id="KW-1133">Transmembrane helix</keyword>
<dbReference type="SUPFAM" id="SSF161070">
    <property type="entry name" value="SNF-like"/>
    <property type="match status" value="1"/>
</dbReference>
<comment type="subcellular location">
    <subcellularLocation>
        <location evidence="1">Membrane</location>
        <topology evidence="1">Multi-pass membrane protein</topology>
    </subcellularLocation>
</comment>
<evidence type="ECO:0000256" key="3">
    <source>
        <dbReference type="ARBA" id="ARBA00022448"/>
    </source>
</evidence>
<feature type="transmembrane region" description="Helical" evidence="10">
    <location>
        <begin position="108"/>
        <end position="135"/>
    </location>
</feature>
<evidence type="ECO:0000256" key="10">
    <source>
        <dbReference type="SAM" id="Phobius"/>
    </source>
</evidence>
<dbReference type="PANTHER" id="PTHR11616">
    <property type="entry name" value="SODIUM/CHLORIDE DEPENDENT TRANSPORTER"/>
    <property type="match status" value="1"/>
</dbReference>
<protein>
    <submittedName>
        <fullName evidence="11">Uncharacterized protein</fullName>
    </submittedName>
</protein>
<evidence type="ECO:0000256" key="2">
    <source>
        <dbReference type="ARBA" id="ARBA00006459"/>
    </source>
</evidence>
<keyword evidence="12" id="KW-1185">Reference proteome</keyword>
<evidence type="ECO:0000313" key="11">
    <source>
        <dbReference type="EMBL" id="CAH1638572.1"/>
    </source>
</evidence>
<proteinExistence type="inferred from homology"/>
<dbReference type="Proteomes" id="UP001153321">
    <property type="component" value="Chromosome 18"/>
</dbReference>
<feature type="transmembrane region" description="Helical" evidence="10">
    <location>
        <begin position="193"/>
        <end position="212"/>
    </location>
</feature>
<feature type="transmembrane region" description="Helical" evidence="10">
    <location>
        <begin position="441"/>
        <end position="463"/>
    </location>
</feature>
<feature type="transmembrane region" description="Helical" evidence="10">
    <location>
        <begin position="501"/>
        <end position="524"/>
    </location>
</feature>
<keyword evidence="9" id="KW-1015">Disulfide bond</keyword>
<dbReference type="PRINTS" id="PR00176">
    <property type="entry name" value="NANEUSMPORT"/>
</dbReference>
<feature type="transmembrane region" description="Helical" evidence="10">
    <location>
        <begin position="224"/>
        <end position="242"/>
    </location>
</feature>
<keyword evidence="3" id="KW-0813">Transport</keyword>
<feature type="transmembrane region" description="Helical" evidence="10">
    <location>
        <begin position="39"/>
        <end position="56"/>
    </location>
</feature>
<organism evidence="11 12">
    <name type="scientific">Spodoptera littoralis</name>
    <name type="common">Egyptian cotton leafworm</name>
    <dbReference type="NCBI Taxonomy" id="7109"/>
    <lineage>
        <taxon>Eukaryota</taxon>
        <taxon>Metazoa</taxon>
        <taxon>Ecdysozoa</taxon>
        <taxon>Arthropoda</taxon>
        <taxon>Hexapoda</taxon>
        <taxon>Insecta</taxon>
        <taxon>Pterygota</taxon>
        <taxon>Neoptera</taxon>
        <taxon>Endopterygota</taxon>
        <taxon>Lepidoptera</taxon>
        <taxon>Glossata</taxon>
        <taxon>Ditrysia</taxon>
        <taxon>Noctuoidea</taxon>
        <taxon>Noctuidae</taxon>
        <taxon>Amphipyrinae</taxon>
        <taxon>Spodoptera</taxon>
    </lineage>
</organism>
<dbReference type="GO" id="GO:0015293">
    <property type="term" value="F:symporter activity"/>
    <property type="evidence" value="ECO:0007669"/>
    <property type="project" value="UniProtKB-KW"/>
</dbReference>
<dbReference type="Pfam" id="PF00209">
    <property type="entry name" value="SNF"/>
    <property type="match status" value="1"/>
</dbReference>
<comment type="similarity">
    <text evidence="2">Belongs to the sodium:neurotransmitter symporter (SNF) (TC 2.A.22) family.</text>
</comment>
<evidence type="ECO:0000256" key="1">
    <source>
        <dbReference type="ARBA" id="ARBA00004141"/>
    </source>
</evidence>
<evidence type="ECO:0000256" key="8">
    <source>
        <dbReference type="PIRSR" id="PIRSR600175-1"/>
    </source>
</evidence>
<evidence type="ECO:0000256" key="5">
    <source>
        <dbReference type="ARBA" id="ARBA00022847"/>
    </source>
</evidence>
<keyword evidence="4 10" id="KW-0812">Transmembrane</keyword>
<dbReference type="GO" id="GO:0005886">
    <property type="term" value="C:plasma membrane"/>
    <property type="evidence" value="ECO:0007669"/>
    <property type="project" value="TreeGrafter"/>
</dbReference>
<feature type="transmembrane region" description="Helical" evidence="10">
    <location>
        <begin position="475"/>
        <end position="495"/>
    </location>
</feature>
<feature type="disulfide bond" evidence="9">
    <location>
        <begin position="147"/>
        <end position="155"/>
    </location>
</feature>
<evidence type="ECO:0000256" key="4">
    <source>
        <dbReference type="ARBA" id="ARBA00022692"/>
    </source>
</evidence>
<keyword evidence="8" id="KW-0479">Metal-binding</keyword>
<name>A0A9P0N1Y2_SPOLI</name>
<dbReference type="PANTHER" id="PTHR11616:SF240">
    <property type="entry name" value="BLOATED TUBULES, ISOFORM B-RELATED"/>
    <property type="match status" value="1"/>
</dbReference>
<feature type="transmembrane region" description="Helical" evidence="10">
    <location>
        <begin position="396"/>
        <end position="429"/>
    </location>
</feature>
<gene>
    <name evidence="11" type="ORF">SPLIT_LOCUS3930</name>
</gene>
<dbReference type="PROSITE" id="PS50267">
    <property type="entry name" value="NA_NEUROTRAN_SYMP_3"/>
    <property type="match status" value="1"/>
</dbReference>
<feature type="transmembrane region" description="Helical" evidence="10">
    <location>
        <begin position="62"/>
        <end position="87"/>
    </location>
</feature>
<accession>A0A9P0N1Y2</accession>
<dbReference type="EMBL" id="LR824549">
    <property type="protein sequence ID" value="CAH1638572.1"/>
    <property type="molecule type" value="Genomic_DNA"/>
</dbReference>
<evidence type="ECO:0000256" key="6">
    <source>
        <dbReference type="ARBA" id="ARBA00022989"/>
    </source>
</evidence>
<feature type="transmembrane region" description="Helical" evidence="10">
    <location>
        <begin position="360"/>
        <end position="384"/>
    </location>
</feature>
<keyword evidence="7 10" id="KW-0472">Membrane</keyword>
<evidence type="ECO:0000256" key="7">
    <source>
        <dbReference type="ARBA" id="ARBA00023136"/>
    </source>
</evidence>
<dbReference type="InterPro" id="IPR037272">
    <property type="entry name" value="SNS_sf"/>
</dbReference>
<keyword evidence="5" id="KW-0769">Symport</keyword>
<dbReference type="GO" id="GO:0046872">
    <property type="term" value="F:metal ion binding"/>
    <property type="evidence" value="ECO:0007669"/>
    <property type="project" value="UniProtKB-KW"/>
</dbReference>
<dbReference type="InterPro" id="IPR000175">
    <property type="entry name" value="Na/ntran_symport"/>
</dbReference>
<dbReference type="GO" id="GO:0035725">
    <property type="term" value="P:sodium ion transmembrane transport"/>
    <property type="evidence" value="ECO:0007669"/>
    <property type="project" value="TreeGrafter"/>
</dbReference>
<sequence length="542" mass="60478">MSETMSTRSKTMTESIDSESTESSLVYDRWTNNISYRQLVVSACIGIFQVWWHPYIHDFRRLLPFIFLYNIFSVLIGYPLFYLELALGVATKKSVLNCWDIAPMSRGIGFAMLSTCVFSALATGGVGAWCLALTVHSVHTFLPWLHCAADSQPPCAARHRPLPAGSETPPQSFFYNFVLDLKRDGLVGGLGNVVWELLIYYVICWILIYFIVIKRMYSFSKLVMFKDVLTYFVLVCVGVGAVQLKGATRMFKDCDWSVLFESLEIWREAMEYSLIEMTVCQGSLIMLGSYCPKVQHKLGTTAMLAFAVSKSSCMTAALVLGATHGALYKDYENSTNIWPGASSSMILWSDYVARIPGSQFWSALIFFTLFVLALTTTALSVQTIMSAFTGHSIRKITWAFLILICLLFCLIGTITLCTQGGLYVVNFLINWPASKPRVPVAALIATVVTYVYGQTTFCEDVYLAIGEYPSVFMRICWALSPALMMCIFAGGAVTWETREAMAGWLLLGAAMIPIIVVMLVYAMFKCRVRVSTTLLHSDTLNS</sequence>
<reference evidence="11" key="1">
    <citation type="submission" date="2022-02" db="EMBL/GenBank/DDBJ databases">
        <authorList>
            <person name="King R."/>
        </authorList>
    </citation>
    <scope>NUCLEOTIDE SEQUENCE</scope>
</reference>